<evidence type="ECO:0000256" key="15">
    <source>
        <dbReference type="PROSITE-ProRule" id="PRU01319"/>
    </source>
</evidence>
<feature type="binding site" evidence="14 15">
    <location>
        <position position="37"/>
    </location>
    <ligand>
        <name>a divalent metal cation</name>
        <dbReference type="ChEBI" id="CHEBI:60240"/>
    </ligand>
</feature>
<dbReference type="PANTHER" id="PTHR10954:SF18">
    <property type="entry name" value="RIBONUCLEASE HII"/>
    <property type="match status" value="1"/>
</dbReference>
<comment type="catalytic activity">
    <reaction evidence="1 14 15 16">
        <text>Endonucleolytic cleavage to 5'-phosphomonoester.</text>
        <dbReference type="EC" id="3.1.26.4"/>
    </reaction>
</comment>
<dbReference type="GO" id="GO:0003723">
    <property type="term" value="F:RNA binding"/>
    <property type="evidence" value="ECO:0007669"/>
    <property type="project" value="UniProtKB-UniRule"/>
</dbReference>
<feature type="binding site" evidence="14 15">
    <location>
        <position position="131"/>
    </location>
    <ligand>
        <name>a divalent metal cation</name>
        <dbReference type="ChEBI" id="CHEBI:60240"/>
    </ligand>
</feature>
<dbReference type="GO" id="GO:0005737">
    <property type="term" value="C:cytoplasm"/>
    <property type="evidence" value="ECO:0007669"/>
    <property type="project" value="UniProtKB-SubCell"/>
</dbReference>
<sequence>MTARTTRRSTAPRSSKPSLRVERSLQRDGYRLIAGMDEVGRGALAGPVSVGVVVIDEHTRTVPQGVKDSKLLSPAARERMVPAVRRWATDYAVGHASAAEIDTIGIMAALRLAGTRALELLHVIPDLVVLDGNHDWLTDPERDGLLGLICDGPRTPPVTTMIKADMKCSSVAAASVLAKVERDGMLVAFHDDFPHYNWAGNKGYSAPNHLAAIKVHGPCELHRRSWHPFSGDAAVPSPAAAGSVDAAAPGKEQVNVR</sequence>
<dbReference type="Gene3D" id="3.30.420.10">
    <property type="entry name" value="Ribonuclease H-like superfamily/Ribonuclease H"/>
    <property type="match status" value="1"/>
</dbReference>
<evidence type="ECO:0000256" key="17">
    <source>
        <dbReference type="SAM" id="MobiDB-lite"/>
    </source>
</evidence>
<evidence type="ECO:0000256" key="3">
    <source>
        <dbReference type="ARBA" id="ARBA00004065"/>
    </source>
</evidence>
<dbReference type="RefSeq" id="WP_343065841.1">
    <property type="nucleotide sequence ID" value="NZ_JACHVQ010000001.1"/>
</dbReference>
<dbReference type="GO" id="GO:0006298">
    <property type="term" value="P:mismatch repair"/>
    <property type="evidence" value="ECO:0007669"/>
    <property type="project" value="TreeGrafter"/>
</dbReference>
<protein>
    <recommendedName>
        <fullName evidence="7 14">Ribonuclease HII</fullName>
        <shortName evidence="14">RNase HII</shortName>
        <ecNumber evidence="6 14">3.1.26.4</ecNumber>
    </recommendedName>
</protein>
<dbReference type="PANTHER" id="PTHR10954">
    <property type="entry name" value="RIBONUCLEASE H2 SUBUNIT A"/>
    <property type="match status" value="1"/>
</dbReference>
<evidence type="ECO:0000256" key="7">
    <source>
        <dbReference type="ARBA" id="ARBA00019179"/>
    </source>
</evidence>
<dbReference type="HAMAP" id="MF_00052_B">
    <property type="entry name" value="RNase_HII_B"/>
    <property type="match status" value="1"/>
</dbReference>
<dbReference type="GO" id="GO:0004523">
    <property type="term" value="F:RNA-DNA hybrid ribonuclease activity"/>
    <property type="evidence" value="ECO:0007669"/>
    <property type="project" value="UniProtKB-UniRule"/>
</dbReference>
<keyword evidence="8 14" id="KW-0963">Cytoplasm</keyword>
<evidence type="ECO:0000313" key="20">
    <source>
        <dbReference type="Proteomes" id="UP000559182"/>
    </source>
</evidence>
<keyword evidence="20" id="KW-1185">Reference proteome</keyword>
<name>A0A839N6L5_9MICO</name>
<comment type="function">
    <text evidence="3 14 16">Endonuclease that specifically degrades the RNA of RNA-DNA hybrids.</text>
</comment>
<feature type="region of interest" description="Disordered" evidence="17">
    <location>
        <begin position="1"/>
        <end position="21"/>
    </location>
</feature>
<reference evidence="19 20" key="1">
    <citation type="submission" date="2020-08" db="EMBL/GenBank/DDBJ databases">
        <title>Sequencing the genomes of 1000 actinobacteria strains.</title>
        <authorList>
            <person name="Klenk H.-P."/>
        </authorList>
    </citation>
    <scope>NUCLEOTIDE SEQUENCE [LARGE SCALE GENOMIC DNA]</scope>
    <source>
        <strain evidence="19 20">DSM 105369</strain>
    </source>
</reference>
<comment type="cofactor">
    <cofactor evidence="2">
        <name>Mg(2+)</name>
        <dbReference type="ChEBI" id="CHEBI:18420"/>
    </cofactor>
</comment>
<evidence type="ECO:0000256" key="2">
    <source>
        <dbReference type="ARBA" id="ARBA00001946"/>
    </source>
</evidence>
<evidence type="ECO:0000256" key="16">
    <source>
        <dbReference type="RuleBase" id="RU003515"/>
    </source>
</evidence>
<evidence type="ECO:0000256" key="4">
    <source>
        <dbReference type="ARBA" id="ARBA00004496"/>
    </source>
</evidence>
<evidence type="ECO:0000313" key="19">
    <source>
        <dbReference type="EMBL" id="MBB2892409.1"/>
    </source>
</evidence>
<feature type="compositionally biased region" description="Low complexity" evidence="17">
    <location>
        <begin position="1"/>
        <end position="18"/>
    </location>
</feature>
<evidence type="ECO:0000256" key="11">
    <source>
        <dbReference type="ARBA" id="ARBA00022759"/>
    </source>
</evidence>
<dbReference type="GO" id="GO:0043137">
    <property type="term" value="P:DNA replication, removal of RNA primer"/>
    <property type="evidence" value="ECO:0007669"/>
    <property type="project" value="TreeGrafter"/>
</dbReference>
<feature type="binding site" evidence="14 15">
    <location>
        <position position="38"/>
    </location>
    <ligand>
        <name>a divalent metal cation</name>
        <dbReference type="ChEBI" id="CHEBI:60240"/>
    </ligand>
</feature>
<evidence type="ECO:0000256" key="6">
    <source>
        <dbReference type="ARBA" id="ARBA00012180"/>
    </source>
</evidence>
<comment type="cofactor">
    <cofactor evidence="14 15">
        <name>Mn(2+)</name>
        <dbReference type="ChEBI" id="CHEBI:29035"/>
    </cofactor>
    <cofactor evidence="14 15">
        <name>Mg(2+)</name>
        <dbReference type="ChEBI" id="CHEBI:18420"/>
    </cofactor>
    <text evidence="14 15">Manganese or magnesium. Binds 1 divalent metal ion per monomer in the absence of substrate. May bind a second metal ion after substrate binding.</text>
</comment>
<feature type="region of interest" description="Disordered" evidence="17">
    <location>
        <begin position="237"/>
        <end position="257"/>
    </location>
</feature>
<dbReference type="Pfam" id="PF01351">
    <property type="entry name" value="RNase_HII"/>
    <property type="match status" value="1"/>
</dbReference>
<feature type="compositionally biased region" description="Low complexity" evidence="17">
    <location>
        <begin position="237"/>
        <end position="250"/>
    </location>
</feature>
<keyword evidence="11 14" id="KW-0255">Endonuclease</keyword>
<dbReference type="AlphaFoldDB" id="A0A839N6L5"/>
<dbReference type="InterPro" id="IPR022898">
    <property type="entry name" value="RNase_HII"/>
</dbReference>
<dbReference type="InterPro" id="IPR024567">
    <property type="entry name" value="RNase_HII/HIII_dom"/>
</dbReference>
<keyword evidence="10 14" id="KW-0479">Metal-binding</keyword>
<dbReference type="InterPro" id="IPR001352">
    <property type="entry name" value="RNase_HII/HIII"/>
</dbReference>
<feature type="domain" description="RNase H type-2" evidence="18">
    <location>
        <begin position="31"/>
        <end position="238"/>
    </location>
</feature>
<dbReference type="EMBL" id="JACHVQ010000001">
    <property type="protein sequence ID" value="MBB2892409.1"/>
    <property type="molecule type" value="Genomic_DNA"/>
</dbReference>
<gene>
    <name evidence="14" type="primary">rnhB</name>
    <name evidence="19" type="ORF">FHU39_002393</name>
</gene>
<evidence type="ECO:0000256" key="13">
    <source>
        <dbReference type="ARBA" id="ARBA00023211"/>
    </source>
</evidence>
<keyword evidence="13 14" id="KW-0464">Manganese</keyword>
<dbReference type="CDD" id="cd07182">
    <property type="entry name" value="RNase_HII_bacteria_HII_like"/>
    <property type="match status" value="1"/>
</dbReference>
<keyword evidence="12 14" id="KW-0378">Hydrolase</keyword>
<evidence type="ECO:0000256" key="12">
    <source>
        <dbReference type="ARBA" id="ARBA00022801"/>
    </source>
</evidence>
<evidence type="ECO:0000256" key="14">
    <source>
        <dbReference type="HAMAP-Rule" id="MF_00052"/>
    </source>
</evidence>
<evidence type="ECO:0000256" key="9">
    <source>
        <dbReference type="ARBA" id="ARBA00022722"/>
    </source>
</evidence>
<dbReference type="GO" id="GO:0032299">
    <property type="term" value="C:ribonuclease H2 complex"/>
    <property type="evidence" value="ECO:0007669"/>
    <property type="project" value="TreeGrafter"/>
</dbReference>
<dbReference type="EC" id="3.1.26.4" evidence="6 14"/>
<evidence type="ECO:0000256" key="5">
    <source>
        <dbReference type="ARBA" id="ARBA00007383"/>
    </source>
</evidence>
<comment type="similarity">
    <text evidence="5 14 16">Belongs to the RNase HII family.</text>
</comment>
<accession>A0A839N6L5</accession>
<dbReference type="InterPro" id="IPR036397">
    <property type="entry name" value="RNaseH_sf"/>
</dbReference>
<dbReference type="NCBIfam" id="NF000595">
    <property type="entry name" value="PRK00015.1-3"/>
    <property type="match status" value="1"/>
</dbReference>
<dbReference type="InterPro" id="IPR012337">
    <property type="entry name" value="RNaseH-like_sf"/>
</dbReference>
<comment type="subcellular location">
    <subcellularLocation>
        <location evidence="4 14">Cytoplasm</location>
    </subcellularLocation>
</comment>
<evidence type="ECO:0000256" key="10">
    <source>
        <dbReference type="ARBA" id="ARBA00022723"/>
    </source>
</evidence>
<dbReference type="GO" id="GO:0030145">
    <property type="term" value="F:manganese ion binding"/>
    <property type="evidence" value="ECO:0007669"/>
    <property type="project" value="UniProtKB-UniRule"/>
</dbReference>
<proteinExistence type="inferred from homology"/>
<organism evidence="19 20">
    <name type="scientific">Flexivirga oryzae</name>
    <dbReference type="NCBI Taxonomy" id="1794944"/>
    <lineage>
        <taxon>Bacteria</taxon>
        <taxon>Bacillati</taxon>
        <taxon>Actinomycetota</taxon>
        <taxon>Actinomycetes</taxon>
        <taxon>Micrococcales</taxon>
        <taxon>Dermacoccaceae</taxon>
        <taxon>Flexivirga</taxon>
    </lineage>
</organism>
<dbReference type="SUPFAM" id="SSF53098">
    <property type="entry name" value="Ribonuclease H-like"/>
    <property type="match status" value="1"/>
</dbReference>
<dbReference type="PROSITE" id="PS51975">
    <property type="entry name" value="RNASE_H_2"/>
    <property type="match status" value="1"/>
</dbReference>
<evidence type="ECO:0000256" key="1">
    <source>
        <dbReference type="ARBA" id="ARBA00000077"/>
    </source>
</evidence>
<dbReference type="Proteomes" id="UP000559182">
    <property type="component" value="Unassembled WGS sequence"/>
</dbReference>
<comment type="caution">
    <text evidence="19">The sequence shown here is derived from an EMBL/GenBank/DDBJ whole genome shotgun (WGS) entry which is preliminary data.</text>
</comment>
<evidence type="ECO:0000259" key="18">
    <source>
        <dbReference type="PROSITE" id="PS51975"/>
    </source>
</evidence>
<keyword evidence="9 14" id="KW-0540">Nuclease</keyword>
<evidence type="ECO:0000256" key="8">
    <source>
        <dbReference type="ARBA" id="ARBA00022490"/>
    </source>
</evidence>